<gene>
    <name evidence="4" type="ORF">CDD80_4667</name>
</gene>
<evidence type="ECO:0000313" key="5">
    <source>
        <dbReference type="Proteomes" id="UP000226431"/>
    </source>
</evidence>
<proteinExistence type="predicted"/>
<keyword evidence="2" id="KW-0175">Coiled coil</keyword>
<evidence type="ECO:0000256" key="3">
    <source>
        <dbReference type="SAM" id="MobiDB-lite"/>
    </source>
</evidence>
<dbReference type="GO" id="GO:0070072">
    <property type="term" value="P:vacuolar proton-transporting V-type ATPase complex assembly"/>
    <property type="evidence" value="ECO:0007669"/>
    <property type="project" value="InterPro"/>
</dbReference>
<dbReference type="PANTHER" id="PTHR31996:SF2">
    <property type="entry name" value="COILED-COIL DOMAIN-CONTAINING PROTEIN 115"/>
    <property type="match status" value="1"/>
</dbReference>
<feature type="region of interest" description="Disordered" evidence="3">
    <location>
        <begin position="170"/>
        <end position="192"/>
    </location>
</feature>
<comment type="caution">
    <text evidence="4">The sequence shown here is derived from an EMBL/GenBank/DDBJ whole genome shotgun (WGS) entry which is preliminary data.</text>
</comment>
<sequence length="192" mass="21418">MAAQQQQIDSLLQRYLALLDEYTKLRAQLSTLLAGVYQDVARANFSAERGMRYGESHYDQRMRATRRLTVREGDAGEPTFATVPSPEGAEGPGQSRGEDEAEKPKQAACKDPLRWFGLFVPTALRTAQSQSVEAVERVIPRLVSVNAEMLAIEIQVRRARKRRDKILVADSCDPVQADHSGPQHRRDTVEAG</sequence>
<reference evidence="4 5" key="1">
    <citation type="submission" date="2017-06" db="EMBL/GenBank/DDBJ databases">
        <title>Ant-infecting Ophiocordyceps genomes reveal a high diversity of potential behavioral manipulation genes and a possible major role for enterotoxins.</title>
        <authorList>
            <person name="De Bekker C."/>
            <person name="Evans H.C."/>
            <person name="Brachmann A."/>
            <person name="Hughes D.P."/>
        </authorList>
    </citation>
    <scope>NUCLEOTIDE SEQUENCE [LARGE SCALE GENOMIC DNA]</scope>
    <source>
        <strain evidence="4 5">Map16</strain>
    </source>
</reference>
<evidence type="ECO:0000256" key="2">
    <source>
        <dbReference type="SAM" id="Coils"/>
    </source>
</evidence>
<dbReference type="InterPro" id="IPR040357">
    <property type="entry name" value="Vma22/CCDC115"/>
</dbReference>
<accession>A0A2C5YYV9</accession>
<feature type="coiled-coil region" evidence="2">
    <location>
        <begin position="1"/>
        <end position="28"/>
    </location>
</feature>
<evidence type="ECO:0000256" key="1">
    <source>
        <dbReference type="ARBA" id="ARBA00093634"/>
    </source>
</evidence>
<dbReference type="AlphaFoldDB" id="A0A2C5YYV9"/>
<dbReference type="GO" id="GO:1990871">
    <property type="term" value="C:Vma12-Vma22 assembly complex"/>
    <property type="evidence" value="ECO:0007669"/>
    <property type="project" value="TreeGrafter"/>
</dbReference>
<dbReference type="EMBL" id="NJES01000436">
    <property type="protein sequence ID" value="PHH72234.1"/>
    <property type="molecule type" value="Genomic_DNA"/>
</dbReference>
<dbReference type="Pfam" id="PF21730">
    <property type="entry name" value="Vma22_CCDC115"/>
    <property type="match status" value="1"/>
</dbReference>
<feature type="compositionally biased region" description="Basic and acidic residues" evidence="3">
    <location>
        <begin position="96"/>
        <end position="105"/>
    </location>
</feature>
<feature type="region of interest" description="Disordered" evidence="3">
    <location>
        <begin position="71"/>
        <end position="107"/>
    </location>
</feature>
<dbReference type="Proteomes" id="UP000226431">
    <property type="component" value="Unassembled WGS sequence"/>
</dbReference>
<name>A0A2C5YYV9_9HYPO</name>
<protein>
    <recommendedName>
        <fullName evidence="1">Vacuolar ATPase assembly protein VMA22</fullName>
    </recommendedName>
</protein>
<keyword evidence="5" id="KW-1185">Reference proteome</keyword>
<organism evidence="4 5">
    <name type="scientific">Ophiocordyceps camponoti-rufipedis</name>
    <dbReference type="NCBI Taxonomy" id="2004952"/>
    <lineage>
        <taxon>Eukaryota</taxon>
        <taxon>Fungi</taxon>
        <taxon>Dikarya</taxon>
        <taxon>Ascomycota</taxon>
        <taxon>Pezizomycotina</taxon>
        <taxon>Sordariomycetes</taxon>
        <taxon>Hypocreomycetidae</taxon>
        <taxon>Hypocreales</taxon>
        <taxon>Ophiocordycipitaceae</taxon>
        <taxon>Ophiocordyceps</taxon>
    </lineage>
</organism>
<dbReference type="OrthoDB" id="408631at2759"/>
<dbReference type="GO" id="GO:0051082">
    <property type="term" value="F:unfolded protein binding"/>
    <property type="evidence" value="ECO:0007669"/>
    <property type="project" value="TreeGrafter"/>
</dbReference>
<dbReference type="PANTHER" id="PTHR31996">
    <property type="entry name" value="COILED-COIL DOMAIN-CONTAINING PROTEIN 115"/>
    <property type="match status" value="1"/>
</dbReference>
<dbReference type="STRING" id="2004952.A0A2C5YYV9"/>
<evidence type="ECO:0000313" key="4">
    <source>
        <dbReference type="EMBL" id="PHH72234.1"/>
    </source>
</evidence>